<dbReference type="PANTHER" id="PTHR12400:SF21">
    <property type="entry name" value="KINASE"/>
    <property type="match status" value="1"/>
</dbReference>
<dbReference type="STRING" id="2769.R7Q945"/>
<dbReference type="KEGG" id="ccp:CHC_T00003487001"/>
<evidence type="ECO:0000256" key="5">
    <source>
        <dbReference type="SAM" id="MobiDB-lite"/>
    </source>
</evidence>
<dbReference type="InterPro" id="IPR038286">
    <property type="entry name" value="IPK_sf"/>
</dbReference>
<dbReference type="Gene3D" id="3.30.470.160">
    <property type="entry name" value="Inositol polyphosphate kinase"/>
    <property type="match status" value="1"/>
</dbReference>
<dbReference type="SUPFAM" id="SSF56104">
    <property type="entry name" value="SAICAR synthase-like"/>
    <property type="match status" value="1"/>
</dbReference>
<feature type="compositionally biased region" description="Basic and acidic residues" evidence="5">
    <location>
        <begin position="1"/>
        <end position="10"/>
    </location>
</feature>
<dbReference type="InterPro" id="IPR005522">
    <property type="entry name" value="IPK"/>
</dbReference>
<feature type="compositionally biased region" description="Polar residues" evidence="5">
    <location>
        <begin position="11"/>
        <end position="24"/>
    </location>
</feature>
<dbReference type="Gramene" id="CDF35037">
    <property type="protein sequence ID" value="CDF35037"/>
    <property type="gene ID" value="CHC_T00003487001"/>
</dbReference>
<evidence type="ECO:0000256" key="1">
    <source>
        <dbReference type="ARBA" id="ARBA00007374"/>
    </source>
</evidence>
<sequence length="436" mass="48654">MHLTSRKSDSRTSTASGASFPSSRSWHKRTSSRRPMETLVTLRKPSFSRMDTSEPPVEDDVPDDNISMSSAGQKVIPATFKLVSLEGKNAVTSAHSDDPTFAQAGGHEGAFQYDGATLVKNVTEREAKFYEQAAAGDWPSVLLPKYYGRTKAGDAIKIQNLTHGFHRPCVMDLKMGQQTVENTETKLIKKLKMTALDVVTKSKYAGVRLEGLSMYRTLEKGHIKGTKAQSHSLSVRVSLQDVITFFLTDESGVRTDLALRFQTAIEGILRQFEKNSRFRFIGSSILFIYDNDNRSPHMRWARALRQLHTLNPNARLSEDQISGLTRRTKCDVRMIDFAHTGPMSRDMRLDDGYITGLHTILKALKAIREYRAKPIFSVRNAVVDVMEERRAITRAASDNFPDKNAHPVPFTFSTLLGDLTPLLAGTPATERKGEGS</sequence>
<keyword evidence="2 4" id="KW-0808">Transferase</keyword>
<organism evidence="6 7">
    <name type="scientific">Chondrus crispus</name>
    <name type="common">Carrageen Irish moss</name>
    <name type="synonym">Polymorpha crispa</name>
    <dbReference type="NCBI Taxonomy" id="2769"/>
    <lineage>
        <taxon>Eukaryota</taxon>
        <taxon>Rhodophyta</taxon>
        <taxon>Florideophyceae</taxon>
        <taxon>Rhodymeniophycidae</taxon>
        <taxon>Gigartinales</taxon>
        <taxon>Gigartinaceae</taxon>
        <taxon>Chondrus</taxon>
    </lineage>
</organism>
<accession>R7Q945</accession>
<dbReference type="GO" id="GO:0005634">
    <property type="term" value="C:nucleus"/>
    <property type="evidence" value="ECO:0007669"/>
    <property type="project" value="TreeGrafter"/>
</dbReference>
<dbReference type="GO" id="GO:0005737">
    <property type="term" value="C:cytoplasm"/>
    <property type="evidence" value="ECO:0007669"/>
    <property type="project" value="TreeGrafter"/>
</dbReference>
<dbReference type="GeneID" id="17322573"/>
<gene>
    <name evidence="6" type="ORF">CHC_T00003487001</name>
</gene>
<reference evidence="7" key="1">
    <citation type="journal article" date="2013" name="Proc. Natl. Acad. Sci. U.S.A.">
        <title>Genome structure and metabolic features in the red seaweed Chondrus crispus shed light on evolution of the Archaeplastida.</title>
        <authorList>
            <person name="Collen J."/>
            <person name="Porcel B."/>
            <person name="Carre W."/>
            <person name="Ball S.G."/>
            <person name="Chaparro C."/>
            <person name="Tonon T."/>
            <person name="Barbeyron T."/>
            <person name="Michel G."/>
            <person name="Noel B."/>
            <person name="Valentin K."/>
            <person name="Elias M."/>
            <person name="Artiguenave F."/>
            <person name="Arun A."/>
            <person name="Aury J.M."/>
            <person name="Barbosa-Neto J.F."/>
            <person name="Bothwell J.H."/>
            <person name="Bouget F.Y."/>
            <person name="Brillet L."/>
            <person name="Cabello-Hurtado F."/>
            <person name="Capella-Gutierrez S."/>
            <person name="Charrier B."/>
            <person name="Cladiere L."/>
            <person name="Cock J.M."/>
            <person name="Coelho S.M."/>
            <person name="Colleoni C."/>
            <person name="Czjzek M."/>
            <person name="Da Silva C."/>
            <person name="Delage L."/>
            <person name="Denoeud F."/>
            <person name="Deschamps P."/>
            <person name="Dittami S.M."/>
            <person name="Gabaldon T."/>
            <person name="Gachon C.M."/>
            <person name="Groisillier A."/>
            <person name="Herve C."/>
            <person name="Jabbari K."/>
            <person name="Katinka M."/>
            <person name="Kloareg B."/>
            <person name="Kowalczyk N."/>
            <person name="Labadie K."/>
            <person name="Leblanc C."/>
            <person name="Lopez P.J."/>
            <person name="McLachlan D.H."/>
            <person name="Meslet-Cladiere L."/>
            <person name="Moustafa A."/>
            <person name="Nehr Z."/>
            <person name="Nyvall Collen P."/>
            <person name="Panaud O."/>
            <person name="Partensky F."/>
            <person name="Poulain J."/>
            <person name="Rensing S.A."/>
            <person name="Rousvoal S."/>
            <person name="Samson G."/>
            <person name="Symeonidi A."/>
            <person name="Weissenbach J."/>
            <person name="Zambounis A."/>
            <person name="Wincker P."/>
            <person name="Boyen C."/>
        </authorList>
    </citation>
    <scope>NUCLEOTIDE SEQUENCE [LARGE SCALE GENOMIC DNA]</scope>
    <source>
        <strain evidence="7">cv. Stackhouse</strain>
    </source>
</reference>
<dbReference type="GO" id="GO:0032958">
    <property type="term" value="P:inositol phosphate biosynthetic process"/>
    <property type="evidence" value="ECO:0007669"/>
    <property type="project" value="InterPro"/>
</dbReference>
<keyword evidence="3 4" id="KW-0418">Kinase</keyword>
<evidence type="ECO:0000256" key="3">
    <source>
        <dbReference type="ARBA" id="ARBA00022777"/>
    </source>
</evidence>
<comment type="similarity">
    <text evidence="1 4">Belongs to the inositol phosphokinase (IPK) family.</text>
</comment>
<name>R7Q945_CHOCR</name>
<dbReference type="Proteomes" id="UP000012073">
    <property type="component" value="Unassembled WGS sequence"/>
</dbReference>
<dbReference type="EC" id="2.7.-.-" evidence="4"/>
<dbReference type="PANTHER" id="PTHR12400">
    <property type="entry name" value="INOSITOL POLYPHOSPHATE KINASE"/>
    <property type="match status" value="1"/>
</dbReference>
<dbReference type="AlphaFoldDB" id="R7Q945"/>
<dbReference type="Pfam" id="PF03770">
    <property type="entry name" value="IPK"/>
    <property type="match status" value="1"/>
</dbReference>
<dbReference type="GO" id="GO:0016301">
    <property type="term" value="F:kinase activity"/>
    <property type="evidence" value="ECO:0007669"/>
    <property type="project" value="UniProtKB-KW"/>
</dbReference>
<proteinExistence type="inferred from homology"/>
<keyword evidence="7" id="KW-1185">Reference proteome</keyword>
<dbReference type="RefSeq" id="XP_005714856.1">
    <property type="nucleotide sequence ID" value="XM_005714799.1"/>
</dbReference>
<dbReference type="EMBL" id="HG001715">
    <property type="protein sequence ID" value="CDF35037.1"/>
    <property type="molecule type" value="Genomic_DNA"/>
</dbReference>
<evidence type="ECO:0000313" key="7">
    <source>
        <dbReference type="Proteomes" id="UP000012073"/>
    </source>
</evidence>
<evidence type="ECO:0000313" key="6">
    <source>
        <dbReference type="EMBL" id="CDF35037.1"/>
    </source>
</evidence>
<dbReference type="OrthoDB" id="338650at2759"/>
<protein>
    <recommendedName>
        <fullName evidence="4">Kinase</fullName>
        <ecNumber evidence="4">2.7.-.-</ecNumber>
    </recommendedName>
</protein>
<evidence type="ECO:0000256" key="4">
    <source>
        <dbReference type="RuleBase" id="RU363090"/>
    </source>
</evidence>
<evidence type="ECO:0000256" key="2">
    <source>
        <dbReference type="ARBA" id="ARBA00022679"/>
    </source>
</evidence>
<feature type="region of interest" description="Disordered" evidence="5">
    <location>
        <begin position="1"/>
        <end position="64"/>
    </location>
</feature>
<dbReference type="PhylomeDB" id="R7Q945"/>